<dbReference type="EMBL" id="LMAW01002708">
    <property type="protein sequence ID" value="KQK77854.1"/>
    <property type="molecule type" value="Genomic_DNA"/>
</dbReference>
<comment type="caution">
    <text evidence="1">The sequence shown here is derived from an EMBL/GenBank/DDBJ whole genome shotgun (WGS) entry which is preliminary data.</text>
</comment>
<name>A0A0Q3TBX2_AMAAE</name>
<reference evidence="1 2" key="1">
    <citation type="submission" date="2015-10" db="EMBL/GenBank/DDBJ databases">
        <authorList>
            <person name="Gilbert D.G."/>
        </authorList>
    </citation>
    <scope>NUCLEOTIDE SEQUENCE [LARGE SCALE GENOMIC DNA]</scope>
    <source>
        <strain evidence="1">FVVF132</strain>
    </source>
</reference>
<dbReference type="Proteomes" id="UP000051836">
    <property type="component" value="Unassembled WGS sequence"/>
</dbReference>
<proteinExistence type="predicted"/>
<protein>
    <submittedName>
        <fullName evidence="1">Uncharacterized protein</fullName>
    </submittedName>
</protein>
<keyword evidence="2" id="KW-1185">Reference proteome</keyword>
<dbReference type="AlphaFoldDB" id="A0A0Q3TBX2"/>
<sequence length="206" mass="23319">MEVYKMVELKLSIQNVVEKLDKWFRKERIHQGIKTYAKFCTYIGIVVNTNVRYGVDGFTEYLFLVTVFILLSHEFCSDSYGAVIQDDQWCITEMMTVQTIPAAKRAFNGDLSTLASKGYLIARPVFLLELAWGLPPAVTLLSPQYHSCCCWRGFHYNQCDAEAQKGIGILQQSVFLKPCAPSLKTEDVFLAERLLPGHVSDACHGH</sequence>
<gene>
    <name evidence="1" type="ORF">AAES_120981</name>
</gene>
<evidence type="ECO:0000313" key="2">
    <source>
        <dbReference type="Proteomes" id="UP000051836"/>
    </source>
</evidence>
<organism evidence="1 2">
    <name type="scientific">Amazona aestiva</name>
    <name type="common">Blue-fronted Amazon parrot</name>
    <dbReference type="NCBI Taxonomy" id="12930"/>
    <lineage>
        <taxon>Eukaryota</taxon>
        <taxon>Metazoa</taxon>
        <taxon>Chordata</taxon>
        <taxon>Craniata</taxon>
        <taxon>Vertebrata</taxon>
        <taxon>Euteleostomi</taxon>
        <taxon>Archelosauria</taxon>
        <taxon>Archosauria</taxon>
        <taxon>Dinosauria</taxon>
        <taxon>Saurischia</taxon>
        <taxon>Theropoda</taxon>
        <taxon>Coelurosauria</taxon>
        <taxon>Aves</taxon>
        <taxon>Neognathae</taxon>
        <taxon>Neoaves</taxon>
        <taxon>Telluraves</taxon>
        <taxon>Australaves</taxon>
        <taxon>Psittaciformes</taxon>
        <taxon>Psittacidae</taxon>
        <taxon>Amazona</taxon>
    </lineage>
</organism>
<evidence type="ECO:0000313" key="1">
    <source>
        <dbReference type="EMBL" id="KQK77854.1"/>
    </source>
</evidence>
<accession>A0A0Q3TBX2</accession>